<dbReference type="EMBL" id="LAZR01002229">
    <property type="protein sequence ID" value="KKN32774.1"/>
    <property type="molecule type" value="Genomic_DNA"/>
</dbReference>
<evidence type="ECO:0000313" key="1">
    <source>
        <dbReference type="EMBL" id="KKN32774.1"/>
    </source>
</evidence>
<reference evidence="1" key="1">
    <citation type="journal article" date="2015" name="Nature">
        <title>Complex archaea that bridge the gap between prokaryotes and eukaryotes.</title>
        <authorList>
            <person name="Spang A."/>
            <person name="Saw J.H."/>
            <person name="Jorgensen S.L."/>
            <person name="Zaremba-Niedzwiedzka K."/>
            <person name="Martijn J."/>
            <person name="Lind A.E."/>
            <person name="van Eijk R."/>
            <person name="Schleper C."/>
            <person name="Guy L."/>
            <person name="Ettema T.J."/>
        </authorList>
    </citation>
    <scope>NUCLEOTIDE SEQUENCE</scope>
</reference>
<comment type="caution">
    <text evidence="1">The sequence shown here is derived from an EMBL/GenBank/DDBJ whole genome shotgun (WGS) entry which is preliminary data.</text>
</comment>
<accession>A0A0F9PRG0</accession>
<dbReference type="AlphaFoldDB" id="A0A0F9PRG0"/>
<proteinExistence type="predicted"/>
<protein>
    <submittedName>
        <fullName evidence="1">Uncharacterized protein</fullName>
    </submittedName>
</protein>
<gene>
    <name evidence="1" type="ORF">LCGC14_0810430</name>
</gene>
<name>A0A0F9PRG0_9ZZZZ</name>
<organism evidence="1">
    <name type="scientific">marine sediment metagenome</name>
    <dbReference type="NCBI Taxonomy" id="412755"/>
    <lineage>
        <taxon>unclassified sequences</taxon>
        <taxon>metagenomes</taxon>
        <taxon>ecological metagenomes</taxon>
    </lineage>
</organism>
<sequence>MKLLTAIRLAWRYHQMPADDQRWTYKLVPGVFHINPKVSGVVEGWALEEDNQGQVVIYTEHYPDSACSECGEGSSPCKCEREAMRGHSCIDPMNDMYGEFASACSKCQEEDERYQYSRFEA</sequence>